<gene>
    <name evidence="1" type="ORF">SAMN04488548_136788</name>
</gene>
<reference evidence="1 2" key="1">
    <citation type="submission" date="2016-10" db="EMBL/GenBank/DDBJ databases">
        <authorList>
            <person name="de Groot N.N."/>
        </authorList>
    </citation>
    <scope>NUCLEOTIDE SEQUENCE [LARGE SCALE GENOMIC DNA]</scope>
    <source>
        <strain evidence="1 2">DSM 44215</strain>
    </source>
</reference>
<dbReference type="AlphaFoldDB" id="A0A1H2LS45"/>
<dbReference type="Proteomes" id="UP000183180">
    <property type="component" value="Unassembled WGS sequence"/>
</dbReference>
<accession>A0A1H2LS45</accession>
<dbReference type="EMBL" id="FNLM01000036">
    <property type="protein sequence ID" value="SDU83830.1"/>
    <property type="molecule type" value="Genomic_DNA"/>
</dbReference>
<evidence type="ECO:0008006" key="3">
    <source>
        <dbReference type="Google" id="ProtNLM"/>
    </source>
</evidence>
<sequence length="414" mass="44549">MPRCTAKLSALDTSFAHSRTLNPFSIYVFGGGGNPASFEQIREVLAQRASEIPLLGVKVISPSPWIYPRWTIDPTPSAEKIRELDVASWEEVLAWLQDHADDDIDPRSRPWRLVVARGVSAVPGASGECTVVITQHSHALADGMAWSEVALGLFGHGPTAIGPDATVDRVRKLDFVRELAGIPVDIARSCRPLIRLAKTGAGRIHNSANAITHPQAAFDRWIRVVPLSKDVFKVPGETVTTSAVWRAAVGIDRYRRKFDLDVSELSFEIPLSIRRGGETNVSNALVLREVDAALEEDDNTKLALIGAAMSEARLFARGSEAQLAAQVADLLPARLVQRDVPPKAAPVSVSSYVRRGPLELLGTPCVWSGGGVGRDNASLSVRAIGYGDTVAMSVSGNSHAIEHPDVLVDLMMGA</sequence>
<dbReference type="STRING" id="158898.SAMN04488548_136788"/>
<evidence type="ECO:0000313" key="2">
    <source>
        <dbReference type="Proteomes" id="UP000183180"/>
    </source>
</evidence>
<protein>
    <recommendedName>
        <fullName evidence="3">Diacylglycerol O-acyltransferase</fullName>
    </recommendedName>
</protein>
<name>A0A1H2LS45_9ACTN</name>
<proteinExistence type="predicted"/>
<evidence type="ECO:0000313" key="1">
    <source>
        <dbReference type="EMBL" id="SDU83830.1"/>
    </source>
</evidence>
<organism evidence="1 2">
    <name type="scientific">Gordonia westfalica</name>
    <dbReference type="NCBI Taxonomy" id="158898"/>
    <lineage>
        <taxon>Bacteria</taxon>
        <taxon>Bacillati</taxon>
        <taxon>Actinomycetota</taxon>
        <taxon>Actinomycetes</taxon>
        <taxon>Mycobacteriales</taxon>
        <taxon>Gordoniaceae</taxon>
        <taxon>Gordonia</taxon>
    </lineage>
</organism>